<accession>A0ABY9CPM0</accession>
<name>A0ABY9CPM0_VITVI</name>
<evidence type="ECO:0000256" key="1">
    <source>
        <dbReference type="SAM" id="MobiDB-lite"/>
    </source>
</evidence>
<dbReference type="Proteomes" id="UP001227230">
    <property type="component" value="Chromosome 10"/>
</dbReference>
<dbReference type="PANTHER" id="PTHR46992">
    <property type="entry name" value="GYF DOMAIN-CONTAINING PROTEIN"/>
    <property type="match status" value="1"/>
</dbReference>
<evidence type="ECO:0000313" key="2">
    <source>
        <dbReference type="EMBL" id="WJZ97483.1"/>
    </source>
</evidence>
<dbReference type="PANTHER" id="PTHR46992:SF1">
    <property type="entry name" value="GYF DOMAIN-CONTAINING PROTEIN"/>
    <property type="match status" value="1"/>
</dbReference>
<dbReference type="EMBL" id="CP126657">
    <property type="protein sequence ID" value="WJZ97483.1"/>
    <property type="molecule type" value="Genomic_DNA"/>
</dbReference>
<proteinExistence type="predicted"/>
<protein>
    <submittedName>
        <fullName evidence="2">Uncharacterized protein</fullName>
    </submittedName>
</protein>
<organism evidence="2 3">
    <name type="scientific">Vitis vinifera</name>
    <name type="common">Grape</name>
    <dbReference type="NCBI Taxonomy" id="29760"/>
    <lineage>
        <taxon>Eukaryota</taxon>
        <taxon>Viridiplantae</taxon>
        <taxon>Streptophyta</taxon>
        <taxon>Embryophyta</taxon>
        <taxon>Tracheophyta</taxon>
        <taxon>Spermatophyta</taxon>
        <taxon>Magnoliopsida</taxon>
        <taxon>eudicotyledons</taxon>
        <taxon>Gunneridae</taxon>
        <taxon>Pentapetalae</taxon>
        <taxon>rosids</taxon>
        <taxon>Vitales</taxon>
        <taxon>Vitaceae</taxon>
        <taxon>Viteae</taxon>
        <taxon>Vitis</taxon>
    </lineage>
</organism>
<gene>
    <name evidence="2" type="ORF">VitviT2T_016085</name>
</gene>
<evidence type="ECO:0000313" key="3">
    <source>
        <dbReference type="Proteomes" id="UP001227230"/>
    </source>
</evidence>
<sequence length="122" mass="13523">MMRTAGMKLSANVHGSIPDLSSRPSFANEFAETGVPMDNDDKLHLFGLLMSEIRGSHIEVYSYDLAEHLMSQELQKEQLQPQNRPSPHPTSHVIGSGVEQFPGFSFSQSKNPVLQQSVHHPA</sequence>
<keyword evidence="3" id="KW-1185">Reference proteome</keyword>
<reference evidence="2 3" key="1">
    <citation type="journal article" date="2023" name="Hortic Res">
        <title>The complete reference genome for grapevine (Vitis vinifera L.) genetics and breeding.</title>
        <authorList>
            <person name="Shi X."/>
            <person name="Cao S."/>
            <person name="Wang X."/>
            <person name="Huang S."/>
            <person name="Wang Y."/>
            <person name="Liu Z."/>
            <person name="Liu W."/>
            <person name="Leng X."/>
            <person name="Peng Y."/>
            <person name="Wang N."/>
            <person name="Wang Y."/>
            <person name="Ma Z."/>
            <person name="Xu X."/>
            <person name="Zhang F."/>
            <person name="Xue H."/>
            <person name="Zhong H."/>
            <person name="Wang Y."/>
            <person name="Zhang K."/>
            <person name="Velt A."/>
            <person name="Avia K."/>
            <person name="Holtgrawe D."/>
            <person name="Grimplet J."/>
            <person name="Matus J.T."/>
            <person name="Ware D."/>
            <person name="Wu X."/>
            <person name="Wang H."/>
            <person name="Liu C."/>
            <person name="Fang Y."/>
            <person name="Rustenholz C."/>
            <person name="Cheng Z."/>
            <person name="Xiao H."/>
            <person name="Zhou Y."/>
        </authorList>
    </citation>
    <scope>NUCLEOTIDE SEQUENCE [LARGE SCALE GENOMIC DNA]</scope>
    <source>
        <strain evidence="3">cv. Pinot noir / PN40024</strain>
        <tissue evidence="2">Leaf</tissue>
    </source>
</reference>
<feature type="region of interest" description="Disordered" evidence="1">
    <location>
        <begin position="75"/>
        <end position="122"/>
    </location>
</feature>
<feature type="compositionally biased region" description="Polar residues" evidence="1">
    <location>
        <begin position="105"/>
        <end position="122"/>
    </location>
</feature>